<dbReference type="EMBL" id="UINC01003145">
    <property type="protein sequence ID" value="SVA03736.1"/>
    <property type="molecule type" value="Genomic_DNA"/>
</dbReference>
<name>A0A381SIC5_9ZZZZ</name>
<dbReference type="SUPFAM" id="SSF51126">
    <property type="entry name" value="Pectin lyase-like"/>
    <property type="match status" value="1"/>
</dbReference>
<dbReference type="Gene3D" id="2.60.40.4070">
    <property type="match status" value="1"/>
</dbReference>
<evidence type="ECO:0000256" key="1">
    <source>
        <dbReference type="ARBA" id="ARBA00022729"/>
    </source>
</evidence>
<feature type="domain" description="LamG-like jellyroll fold" evidence="3">
    <location>
        <begin position="71"/>
        <end position="188"/>
    </location>
</feature>
<proteinExistence type="predicted"/>
<accession>A0A381SIC5</accession>
<dbReference type="SUPFAM" id="SSF49899">
    <property type="entry name" value="Concanavalin A-like lectins/glucanases"/>
    <property type="match status" value="1"/>
</dbReference>
<keyword evidence="2" id="KW-1015">Disulfide bond</keyword>
<evidence type="ECO:0000259" key="3">
    <source>
        <dbReference type="SMART" id="SM00560"/>
    </source>
</evidence>
<dbReference type="InterPro" id="IPR012334">
    <property type="entry name" value="Pectin_lyas_fold"/>
</dbReference>
<feature type="non-terminal residue" evidence="4">
    <location>
        <position position="1"/>
    </location>
</feature>
<dbReference type="Pfam" id="PF13385">
    <property type="entry name" value="Laminin_G_3"/>
    <property type="match status" value="1"/>
</dbReference>
<dbReference type="SMART" id="SM00560">
    <property type="entry name" value="LamGL"/>
    <property type="match status" value="1"/>
</dbReference>
<organism evidence="4">
    <name type="scientific">marine metagenome</name>
    <dbReference type="NCBI Taxonomy" id="408172"/>
    <lineage>
        <taxon>unclassified sequences</taxon>
        <taxon>metagenomes</taxon>
        <taxon>ecological metagenomes</taxon>
    </lineage>
</organism>
<evidence type="ECO:0000256" key="2">
    <source>
        <dbReference type="ARBA" id="ARBA00023157"/>
    </source>
</evidence>
<gene>
    <name evidence="4" type="ORF">METZ01_LOCUS56590</name>
</gene>
<reference evidence="4" key="1">
    <citation type="submission" date="2018-05" db="EMBL/GenBank/DDBJ databases">
        <authorList>
            <person name="Lanie J.A."/>
            <person name="Ng W.-L."/>
            <person name="Kazmierczak K.M."/>
            <person name="Andrzejewski T.M."/>
            <person name="Davidsen T.M."/>
            <person name="Wayne K.J."/>
            <person name="Tettelin H."/>
            <person name="Glass J.I."/>
            <person name="Rusch D."/>
            <person name="Podicherti R."/>
            <person name="Tsui H.-C.T."/>
            <person name="Winkler M.E."/>
        </authorList>
    </citation>
    <scope>NUCLEOTIDE SEQUENCE</scope>
</reference>
<evidence type="ECO:0000313" key="4">
    <source>
        <dbReference type="EMBL" id="SVA03736.1"/>
    </source>
</evidence>
<dbReference type="Gene3D" id="2.60.120.200">
    <property type="match status" value="1"/>
</dbReference>
<keyword evidence="1" id="KW-0732">Signal</keyword>
<dbReference type="InterPro" id="IPR011050">
    <property type="entry name" value="Pectin_lyase_fold/virulence"/>
</dbReference>
<dbReference type="Gene3D" id="2.160.20.10">
    <property type="entry name" value="Single-stranded right-handed beta-helix, Pectin lyase-like"/>
    <property type="match status" value="2"/>
</dbReference>
<protein>
    <recommendedName>
        <fullName evidence="3">LamG-like jellyroll fold domain-containing protein</fullName>
    </recommendedName>
</protein>
<dbReference type="InterPro" id="IPR013320">
    <property type="entry name" value="ConA-like_dom_sf"/>
</dbReference>
<sequence length="1343" mass="151708">VFNDTTESLHQSHPMYYPALDAIDLGADGPILGPTFTQEIRIYRDSGRLDPDWGHLMGYQPGESGSGNNDNEAGRVAGVIKEEEAPFIWKYEGDDIMYGFGDGITRNYTIVEDVVTEKEVWYHIATTFDGTDYRLYVNGEEVYNYTGCAGKIPYAHPVRYIGGLREGSGRFMGRMDEVRMWDHARTQQQIQETMDQALTGSEDGLVVYYPMDIENEFVLDQSGNNYHGRMIGPVIKSRYFSDECPEPDGTMSCPYPTIASALEDVKAWDHIIIREGRYTEFIMKDGVNIEGTDYNWSLLDPDFGGPPTNTITIEPYPNESVIIDGTISINLTWEPYNHNGHDVYRVVLDSAAIANQIQRPFRGVYGVWIDGRYQIPAVDPNIKNPTDPAYGGPNDHVPGTFWKKEIIPANYLDELPGRLELLDTLEEWAFDPETEMLYIYADDNYMPTSTNVRIRVLHRMMNLRYAANLEFRNIDFFGGSIYLEGFNILVEDCNFAHLHDITLPRFRGNSALCAGVMSLNASFINCIFKHIPFTYSLKIRGIQSLVENCLFTNMDWYTNPNGGAPAVGYVCRYATFENSKIGGIGGGSLMEYCLIEDYLDHCDCGGINRGAHGAPRSMTRYNWMINGPGANGMRFDGGKTGAGNRRGDVHHIVTLGNHRGMRLKGDYHEVYHVTAYDNWTWDIDLFSGKYGEPGDLNQGYHLSYTPGNRNSTLKNSIAESSLGCPTSDCWEHPEAGDSWTNPLDPIPLLSSGIWSGRALGSPLPHYELTDPWYKNLYAEDSSPIYADGYPHPTDRSQDYDFRPKKGSSLIDAGVVIPGINDGQDLQFNWPPSYAGQNRKYVGEAPDIGAYEYGDSVYWIPGYRYPYPSFPIPRNNATNVIPDYSVVWNYPYKKDYSGTEATVTINGPGVNRTETFQYPNNVFFQSFQPSGIYTWTVSVDGTSGGTWSFQVDSNIYPMNDRSIDITQNEIILSTKQKYLDVYKNNVTFLRFEIPPSVDGSWNTDLNLFVKDIQNLDGGIVIHRYNNIGWSEKNDSFNIGIIDHTLGSPIDTLHNLESSSVATISLNNIIDAPGEYAFALTVLDSNDHVSFHSNEATYTSGYTPYPIYWPSISLTPSTSSLNIVLSDPDDNSTVILNDSSDDSVQFSWRFSHDLEPEVDSYTLRLGLIHSEDAQNLDTLFTELDVSNNNKSIHKRDLLDMLIQKNLPQGVFIWDVSGVMPTGEMIAISMRRFNAIIDDPKYELIFPNEFRLYNNYPNPFNPYTSISYDIKEWSIVGLTIFDLLGRRIMEFEKKLKAPGRYTTQWYSKNDLGLKVPSGIYFYQLAVQDPITGRNLFTKTEKMTLLK</sequence>
<dbReference type="InterPro" id="IPR006558">
    <property type="entry name" value="LamG-like"/>
</dbReference>